<evidence type="ECO:0000313" key="3">
    <source>
        <dbReference type="Proteomes" id="UP000501690"/>
    </source>
</evidence>
<name>A0A4D6N155_VIGUN</name>
<dbReference type="AlphaFoldDB" id="A0A4D6N155"/>
<keyword evidence="3" id="KW-1185">Reference proteome</keyword>
<proteinExistence type="predicted"/>
<evidence type="ECO:0000313" key="2">
    <source>
        <dbReference type="EMBL" id="QCE06998.1"/>
    </source>
</evidence>
<dbReference type="EMBL" id="CP039353">
    <property type="protein sequence ID" value="QCE06998.1"/>
    <property type="molecule type" value="Genomic_DNA"/>
</dbReference>
<reference evidence="2 3" key="1">
    <citation type="submission" date="2019-04" db="EMBL/GenBank/DDBJ databases">
        <title>An improved genome assembly and genetic linkage map for asparagus bean, Vigna unguiculata ssp. sesquipedialis.</title>
        <authorList>
            <person name="Xia Q."/>
            <person name="Zhang R."/>
            <person name="Dong Y."/>
        </authorList>
    </citation>
    <scope>NUCLEOTIDE SEQUENCE [LARGE SCALE GENOMIC DNA]</scope>
    <source>
        <tissue evidence="2">Leaf</tissue>
    </source>
</reference>
<evidence type="ECO:0000256" key="1">
    <source>
        <dbReference type="SAM" id="MobiDB-lite"/>
    </source>
</evidence>
<organism evidence="2 3">
    <name type="scientific">Vigna unguiculata</name>
    <name type="common">Cowpea</name>
    <dbReference type="NCBI Taxonomy" id="3917"/>
    <lineage>
        <taxon>Eukaryota</taxon>
        <taxon>Viridiplantae</taxon>
        <taxon>Streptophyta</taxon>
        <taxon>Embryophyta</taxon>
        <taxon>Tracheophyta</taxon>
        <taxon>Spermatophyta</taxon>
        <taxon>Magnoliopsida</taxon>
        <taxon>eudicotyledons</taxon>
        <taxon>Gunneridae</taxon>
        <taxon>Pentapetalae</taxon>
        <taxon>rosids</taxon>
        <taxon>fabids</taxon>
        <taxon>Fabales</taxon>
        <taxon>Fabaceae</taxon>
        <taxon>Papilionoideae</taxon>
        <taxon>50 kb inversion clade</taxon>
        <taxon>NPAAA clade</taxon>
        <taxon>indigoferoid/millettioid clade</taxon>
        <taxon>Phaseoleae</taxon>
        <taxon>Vigna</taxon>
    </lineage>
</organism>
<feature type="region of interest" description="Disordered" evidence="1">
    <location>
        <begin position="1"/>
        <end position="63"/>
    </location>
</feature>
<protein>
    <submittedName>
        <fullName evidence="2">Uncharacterized protein</fullName>
    </submittedName>
</protein>
<dbReference type="Proteomes" id="UP000501690">
    <property type="component" value="Linkage Group LG9"/>
</dbReference>
<sequence length="152" mass="17266">MSRATEPSRLQPQVPLPQVPWPARRAAVDASHHQKHRRLEPNSLNRPRSRFSPAREVGRVSESRRCTPRRSNLAFASSDLRDLDCRHGAVAAWREHCRRYQLPQSSSCVEVAHLNTKPCGCRDQDHHRSRLRIAGGNAAGDFPFLFVFVVPC</sequence>
<accession>A0A4D6N155</accession>
<gene>
    <name evidence="2" type="ORF">DEO72_LG9g2013</name>
</gene>